<dbReference type="EMBL" id="BART01014658">
    <property type="protein sequence ID" value="GAG76122.1"/>
    <property type="molecule type" value="Genomic_DNA"/>
</dbReference>
<comment type="caution">
    <text evidence="2">The sequence shown here is derived from an EMBL/GenBank/DDBJ whole genome shotgun (WGS) entry which is preliminary data.</text>
</comment>
<organism evidence="2">
    <name type="scientific">marine sediment metagenome</name>
    <dbReference type="NCBI Taxonomy" id="412755"/>
    <lineage>
        <taxon>unclassified sequences</taxon>
        <taxon>metagenomes</taxon>
        <taxon>ecological metagenomes</taxon>
    </lineage>
</organism>
<accession>X1B488</accession>
<dbReference type="GO" id="GO:0004853">
    <property type="term" value="F:uroporphyrinogen decarboxylase activity"/>
    <property type="evidence" value="ECO:0007669"/>
    <property type="project" value="InterPro"/>
</dbReference>
<dbReference type="InterPro" id="IPR000257">
    <property type="entry name" value="Uroporphyrinogen_deCOase"/>
</dbReference>
<dbReference type="Pfam" id="PF01208">
    <property type="entry name" value="URO-D"/>
    <property type="match status" value="1"/>
</dbReference>
<dbReference type="AlphaFoldDB" id="X1B488"/>
<dbReference type="GO" id="GO:0006779">
    <property type="term" value="P:porphyrin-containing compound biosynthetic process"/>
    <property type="evidence" value="ECO:0007669"/>
    <property type="project" value="InterPro"/>
</dbReference>
<dbReference type="SUPFAM" id="SSF51726">
    <property type="entry name" value="UROD/MetE-like"/>
    <property type="match status" value="1"/>
</dbReference>
<reference evidence="2" key="1">
    <citation type="journal article" date="2014" name="Front. Microbiol.">
        <title>High frequency of phylogenetically diverse reductive dehalogenase-homologous genes in deep subseafloor sedimentary metagenomes.</title>
        <authorList>
            <person name="Kawai M."/>
            <person name="Futagami T."/>
            <person name="Toyoda A."/>
            <person name="Takaki Y."/>
            <person name="Nishi S."/>
            <person name="Hori S."/>
            <person name="Arai W."/>
            <person name="Tsubouchi T."/>
            <person name="Morono Y."/>
            <person name="Uchiyama I."/>
            <person name="Ito T."/>
            <person name="Fujiyama A."/>
            <person name="Inagaki F."/>
            <person name="Takami H."/>
        </authorList>
    </citation>
    <scope>NUCLEOTIDE SEQUENCE</scope>
    <source>
        <strain evidence="2">Expedition CK06-06</strain>
    </source>
</reference>
<evidence type="ECO:0000259" key="1">
    <source>
        <dbReference type="Pfam" id="PF01208"/>
    </source>
</evidence>
<evidence type="ECO:0000313" key="2">
    <source>
        <dbReference type="EMBL" id="GAG76122.1"/>
    </source>
</evidence>
<gene>
    <name evidence="2" type="ORF">S01H4_29053</name>
</gene>
<feature type="non-terminal residue" evidence="2">
    <location>
        <position position="1"/>
    </location>
</feature>
<name>X1B488_9ZZZZ</name>
<feature type="non-terminal residue" evidence="2">
    <location>
        <position position="125"/>
    </location>
</feature>
<protein>
    <recommendedName>
        <fullName evidence="1">Uroporphyrinogen decarboxylase (URO-D) domain-containing protein</fullName>
    </recommendedName>
</protein>
<proteinExistence type="predicted"/>
<sequence>FSRIIGREKQIKRIFDDRGTFTVELVKILAENDAKMVLLWDDYGFKNGLFMRPSLYRKYIFPWLKQICNAAHKLDCKILLHSDGDLLEIFEDIVNCGVDAIHPIESTTANPEYDIFKLNDKFGDR</sequence>
<dbReference type="InterPro" id="IPR038071">
    <property type="entry name" value="UROD/MetE-like_sf"/>
</dbReference>
<dbReference type="Gene3D" id="3.20.20.210">
    <property type="match status" value="1"/>
</dbReference>
<feature type="domain" description="Uroporphyrinogen decarboxylase (URO-D)" evidence="1">
    <location>
        <begin position="7"/>
        <end position="102"/>
    </location>
</feature>